<sequence>MSFTDWDGLLPEVWVGISNYTQLLSDPQTGAAFAVSIAFIAFGCLLPVAAALVLAGLIARTRIRGLSFFRFVFFLPYTIALAVVAIAWRWLYATDGTINTVIGAVFGPGAKKAFLGDFTWALPSLGVVAFWATFGFVTVMLLSGIQHIPKELYEAARMDGAGPVREFFAVTLPGVKNELRVSLVMTFIMAMRTFDLPLMMTQGGPGYTTTTPSLMMYRDVFINGLIGRGAALAMLITIVTFAGVAIINGILSRKD</sequence>
<evidence type="ECO:0000256" key="6">
    <source>
        <dbReference type="ARBA" id="ARBA00023136"/>
    </source>
</evidence>
<dbReference type="Pfam" id="PF00528">
    <property type="entry name" value="BPD_transp_1"/>
    <property type="match status" value="1"/>
</dbReference>
<evidence type="ECO:0000256" key="3">
    <source>
        <dbReference type="ARBA" id="ARBA00022475"/>
    </source>
</evidence>
<organism evidence="9 10">
    <name type="scientific">Microbacterium candidum</name>
    <dbReference type="NCBI Taxonomy" id="3041922"/>
    <lineage>
        <taxon>Bacteria</taxon>
        <taxon>Bacillati</taxon>
        <taxon>Actinomycetota</taxon>
        <taxon>Actinomycetes</taxon>
        <taxon>Micrococcales</taxon>
        <taxon>Microbacteriaceae</taxon>
        <taxon>Microbacterium</taxon>
    </lineage>
</organism>
<evidence type="ECO:0000256" key="4">
    <source>
        <dbReference type="ARBA" id="ARBA00022692"/>
    </source>
</evidence>
<dbReference type="Proteomes" id="UP001235064">
    <property type="component" value="Unassembled WGS sequence"/>
</dbReference>
<gene>
    <name evidence="9" type="ORF">QSV35_15520</name>
</gene>
<dbReference type="Gene3D" id="1.10.3720.10">
    <property type="entry name" value="MetI-like"/>
    <property type="match status" value="1"/>
</dbReference>
<accession>A0ABT7N208</accession>
<dbReference type="EMBL" id="JASXSZ010000005">
    <property type="protein sequence ID" value="MDL9980748.1"/>
    <property type="molecule type" value="Genomic_DNA"/>
</dbReference>
<dbReference type="InterPro" id="IPR051393">
    <property type="entry name" value="ABC_transporter_permease"/>
</dbReference>
<feature type="transmembrane region" description="Helical" evidence="7">
    <location>
        <begin position="120"/>
        <end position="142"/>
    </location>
</feature>
<feature type="transmembrane region" description="Helical" evidence="7">
    <location>
        <begin position="220"/>
        <end position="251"/>
    </location>
</feature>
<comment type="similarity">
    <text evidence="7">Belongs to the binding-protein-dependent transport system permease family.</text>
</comment>
<evidence type="ECO:0000313" key="10">
    <source>
        <dbReference type="Proteomes" id="UP001235064"/>
    </source>
</evidence>
<keyword evidence="6 7" id="KW-0472">Membrane</keyword>
<name>A0ABT7N208_9MICO</name>
<dbReference type="PROSITE" id="PS50928">
    <property type="entry name" value="ABC_TM1"/>
    <property type="match status" value="1"/>
</dbReference>
<comment type="subcellular location">
    <subcellularLocation>
        <location evidence="1 7">Cell membrane</location>
        <topology evidence="1 7">Multi-pass membrane protein</topology>
    </subcellularLocation>
</comment>
<dbReference type="InterPro" id="IPR035906">
    <property type="entry name" value="MetI-like_sf"/>
</dbReference>
<dbReference type="PANTHER" id="PTHR30193">
    <property type="entry name" value="ABC TRANSPORTER PERMEASE PROTEIN"/>
    <property type="match status" value="1"/>
</dbReference>
<dbReference type="CDD" id="cd06261">
    <property type="entry name" value="TM_PBP2"/>
    <property type="match status" value="1"/>
</dbReference>
<feature type="transmembrane region" description="Helical" evidence="7">
    <location>
        <begin position="71"/>
        <end position="91"/>
    </location>
</feature>
<keyword evidence="10" id="KW-1185">Reference proteome</keyword>
<evidence type="ECO:0000256" key="2">
    <source>
        <dbReference type="ARBA" id="ARBA00022448"/>
    </source>
</evidence>
<dbReference type="SUPFAM" id="SSF161098">
    <property type="entry name" value="MetI-like"/>
    <property type="match status" value="1"/>
</dbReference>
<evidence type="ECO:0000256" key="7">
    <source>
        <dbReference type="RuleBase" id="RU363032"/>
    </source>
</evidence>
<dbReference type="PANTHER" id="PTHR30193:SF41">
    <property type="entry name" value="DIACETYLCHITOBIOSE UPTAKE SYSTEM PERMEASE PROTEIN NGCF"/>
    <property type="match status" value="1"/>
</dbReference>
<evidence type="ECO:0000256" key="1">
    <source>
        <dbReference type="ARBA" id="ARBA00004651"/>
    </source>
</evidence>
<dbReference type="InterPro" id="IPR000515">
    <property type="entry name" value="MetI-like"/>
</dbReference>
<keyword evidence="5 7" id="KW-1133">Transmembrane helix</keyword>
<keyword evidence="3" id="KW-1003">Cell membrane</keyword>
<evidence type="ECO:0000259" key="8">
    <source>
        <dbReference type="PROSITE" id="PS50928"/>
    </source>
</evidence>
<evidence type="ECO:0000256" key="5">
    <source>
        <dbReference type="ARBA" id="ARBA00022989"/>
    </source>
</evidence>
<keyword evidence="4 7" id="KW-0812">Transmembrane</keyword>
<comment type="caution">
    <text evidence="9">The sequence shown here is derived from an EMBL/GenBank/DDBJ whole genome shotgun (WGS) entry which is preliminary data.</text>
</comment>
<keyword evidence="2 7" id="KW-0813">Transport</keyword>
<proteinExistence type="inferred from homology"/>
<feature type="transmembrane region" description="Helical" evidence="7">
    <location>
        <begin position="31"/>
        <end position="59"/>
    </location>
</feature>
<evidence type="ECO:0000313" key="9">
    <source>
        <dbReference type="EMBL" id="MDL9980748.1"/>
    </source>
</evidence>
<dbReference type="RefSeq" id="WP_286289708.1">
    <property type="nucleotide sequence ID" value="NZ_JASXSZ010000005.1"/>
</dbReference>
<reference evidence="9 10" key="1">
    <citation type="submission" date="2023-06" db="EMBL/GenBank/DDBJ databases">
        <title>Microbacterium sp. nov., isolated from a waste landfill.</title>
        <authorList>
            <person name="Wen W."/>
        </authorList>
    </citation>
    <scope>NUCLEOTIDE SEQUENCE [LARGE SCALE GENOMIC DNA]</scope>
    <source>
        <strain evidence="9 10">ASV49</strain>
    </source>
</reference>
<feature type="domain" description="ABC transmembrane type-1" evidence="8">
    <location>
        <begin position="33"/>
        <end position="247"/>
    </location>
</feature>
<protein>
    <submittedName>
        <fullName evidence="9">Sugar ABC transporter permease</fullName>
    </submittedName>
</protein>